<keyword evidence="2" id="KW-1185">Reference proteome</keyword>
<reference evidence="1 2" key="1">
    <citation type="journal article" date="2018" name="Sci. Rep.">
        <title>Comparative analysis of the Pocillopora damicornis genome highlights role of immune system in coral evolution.</title>
        <authorList>
            <person name="Cunning R."/>
            <person name="Bay R.A."/>
            <person name="Gillette P."/>
            <person name="Baker A.C."/>
            <person name="Traylor-Knowles N."/>
        </authorList>
    </citation>
    <scope>NUCLEOTIDE SEQUENCE [LARGE SCALE GENOMIC DNA]</scope>
    <source>
        <strain evidence="1">RSMAS</strain>
        <tissue evidence="1">Whole animal</tissue>
    </source>
</reference>
<sequence length="62" mass="6852">MMRIVWQTVRRITVEILGVNGLIPRSPLCSNFGQPSLSPNGLFVLPSTCNECLPKVEPLKSN</sequence>
<comment type="caution">
    <text evidence="1">The sequence shown here is derived from an EMBL/GenBank/DDBJ whole genome shotgun (WGS) entry which is preliminary data.</text>
</comment>
<gene>
    <name evidence="1" type="ORF">pdam_00015826</name>
</gene>
<dbReference type="EMBL" id="RCHS01004254">
    <property type="protein sequence ID" value="RMX36707.1"/>
    <property type="molecule type" value="Genomic_DNA"/>
</dbReference>
<accession>A0A3M6T5P4</accession>
<organism evidence="1 2">
    <name type="scientific">Pocillopora damicornis</name>
    <name type="common">Cauliflower coral</name>
    <name type="synonym">Millepora damicornis</name>
    <dbReference type="NCBI Taxonomy" id="46731"/>
    <lineage>
        <taxon>Eukaryota</taxon>
        <taxon>Metazoa</taxon>
        <taxon>Cnidaria</taxon>
        <taxon>Anthozoa</taxon>
        <taxon>Hexacorallia</taxon>
        <taxon>Scleractinia</taxon>
        <taxon>Astrocoeniina</taxon>
        <taxon>Pocilloporidae</taxon>
        <taxon>Pocillopora</taxon>
    </lineage>
</organism>
<dbReference type="Proteomes" id="UP000275408">
    <property type="component" value="Unassembled WGS sequence"/>
</dbReference>
<evidence type="ECO:0000313" key="2">
    <source>
        <dbReference type="Proteomes" id="UP000275408"/>
    </source>
</evidence>
<evidence type="ECO:0000313" key="1">
    <source>
        <dbReference type="EMBL" id="RMX36707.1"/>
    </source>
</evidence>
<proteinExistence type="predicted"/>
<protein>
    <submittedName>
        <fullName evidence="1">Uncharacterized protein</fullName>
    </submittedName>
</protein>
<dbReference type="AlphaFoldDB" id="A0A3M6T5P4"/>
<name>A0A3M6T5P4_POCDA</name>